<dbReference type="RefSeq" id="WP_380126067.1">
    <property type="nucleotide sequence ID" value="NZ_JBHSIU010000073.1"/>
</dbReference>
<dbReference type="Gene3D" id="2.80.10.50">
    <property type="match status" value="1"/>
</dbReference>
<keyword evidence="2" id="KW-1133">Transmembrane helix</keyword>
<keyword evidence="2" id="KW-0812">Transmembrane</keyword>
<protein>
    <submittedName>
        <fullName evidence="4">Ricin-type beta-trefoil lectin domain protein</fullName>
    </submittedName>
</protein>
<gene>
    <name evidence="4" type="ORF">ACFPIJ_47315</name>
</gene>
<evidence type="ECO:0000256" key="2">
    <source>
        <dbReference type="SAM" id="Phobius"/>
    </source>
</evidence>
<dbReference type="InterPro" id="IPR035992">
    <property type="entry name" value="Ricin_B-like_lectins"/>
</dbReference>
<dbReference type="SMART" id="SM00458">
    <property type="entry name" value="RICIN"/>
    <property type="match status" value="1"/>
</dbReference>
<organism evidence="4 5">
    <name type="scientific">Dactylosporangium cerinum</name>
    <dbReference type="NCBI Taxonomy" id="1434730"/>
    <lineage>
        <taxon>Bacteria</taxon>
        <taxon>Bacillati</taxon>
        <taxon>Actinomycetota</taxon>
        <taxon>Actinomycetes</taxon>
        <taxon>Micromonosporales</taxon>
        <taxon>Micromonosporaceae</taxon>
        <taxon>Dactylosporangium</taxon>
    </lineage>
</organism>
<dbReference type="PROSITE" id="PS50231">
    <property type="entry name" value="RICIN_B_LECTIN"/>
    <property type="match status" value="1"/>
</dbReference>
<reference evidence="5" key="1">
    <citation type="journal article" date="2019" name="Int. J. Syst. Evol. Microbiol.">
        <title>The Global Catalogue of Microorganisms (GCM) 10K type strain sequencing project: providing services to taxonomists for standard genome sequencing and annotation.</title>
        <authorList>
            <consortium name="The Broad Institute Genomics Platform"/>
            <consortium name="The Broad Institute Genome Sequencing Center for Infectious Disease"/>
            <person name="Wu L."/>
            <person name="Ma J."/>
        </authorList>
    </citation>
    <scope>NUCLEOTIDE SEQUENCE [LARGE SCALE GENOMIC DNA]</scope>
    <source>
        <strain evidence="5">CGMCC 4.7152</strain>
    </source>
</reference>
<feature type="domain" description="Ricin B lectin" evidence="3">
    <location>
        <begin position="197"/>
        <end position="315"/>
    </location>
</feature>
<keyword evidence="2" id="KW-0472">Membrane</keyword>
<feature type="transmembrane region" description="Helical" evidence="2">
    <location>
        <begin position="85"/>
        <end position="108"/>
    </location>
</feature>
<dbReference type="SUPFAM" id="SSF50370">
    <property type="entry name" value="Ricin B-like lectins"/>
    <property type="match status" value="1"/>
</dbReference>
<evidence type="ECO:0000256" key="1">
    <source>
        <dbReference type="SAM" id="MobiDB-lite"/>
    </source>
</evidence>
<feature type="region of interest" description="Disordered" evidence="1">
    <location>
        <begin position="117"/>
        <end position="194"/>
    </location>
</feature>
<dbReference type="EMBL" id="JBHSIU010000073">
    <property type="protein sequence ID" value="MFC5005428.1"/>
    <property type="molecule type" value="Genomic_DNA"/>
</dbReference>
<feature type="compositionally biased region" description="Low complexity" evidence="1">
    <location>
        <begin position="144"/>
        <end position="165"/>
    </location>
</feature>
<name>A0ABV9WAD9_9ACTN</name>
<evidence type="ECO:0000313" key="4">
    <source>
        <dbReference type="EMBL" id="MFC5005428.1"/>
    </source>
</evidence>
<dbReference type="InterPro" id="IPR000772">
    <property type="entry name" value="Ricin_B_lectin"/>
</dbReference>
<keyword evidence="5" id="KW-1185">Reference proteome</keyword>
<proteinExistence type="predicted"/>
<evidence type="ECO:0000313" key="5">
    <source>
        <dbReference type="Proteomes" id="UP001595912"/>
    </source>
</evidence>
<feature type="region of interest" description="Disordered" evidence="1">
    <location>
        <begin position="1"/>
        <end position="68"/>
    </location>
</feature>
<dbReference type="Pfam" id="PF00652">
    <property type="entry name" value="Ricin_B_lectin"/>
    <property type="match status" value="1"/>
</dbReference>
<feature type="compositionally biased region" description="Pro residues" evidence="1">
    <location>
        <begin position="39"/>
        <end position="63"/>
    </location>
</feature>
<dbReference type="Proteomes" id="UP001595912">
    <property type="component" value="Unassembled WGS sequence"/>
</dbReference>
<comment type="caution">
    <text evidence="4">The sequence shown here is derived from an EMBL/GenBank/DDBJ whole genome shotgun (WGS) entry which is preliminary data.</text>
</comment>
<accession>A0ABV9WAD9</accession>
<evidence type="ECO:0000259" key="3">
    <source>
        <dbReference type="SMART" id="SM00458"/>
    </source>
</evidence>
<sequence>MPDDDSTVAASAGPDYGEQSLVRPYIRRYEQTRAQNPPEAAPDGPPKPIGPPPQGNPAPPSPLDPRAIVDTVPPAVTVDRGRRRVLLTAAGCGALAFALAAIVLAVSVGGRPGGRGLDTAAGGSPEAGRLETARLPSPSAGPNSPTAAETSTTPFPTPSTSPYRSPETRSDDSEPGDSVGLPTPHPSTEPPLVLSRTGRITSVAGLCLDGGGGNNKNNDKLRLRDCDGTEGQVWTVAGDGTVRVQGRCMLATTGLVRLRDCDGDAGQQWRLGIAGSLVNPASGLCLGSPGGGAGRGTPQRVAACNQSDAQRWTLP</sequence>